<keyword evidence="3" id="KW-1185">Reference proteome</keyword>
<evidence type="ECO:0000313" key="2">
    <source>
        <dbReference type="EMBL" id="MBL0685462.1"/>
    </source>
</evidence>
<accession>A0A936ZWA0</accession>
<proteinExistence type="predicted"/>
<dbReference type="AlphaFoldDB" id="A0A936ZWA0"/>
<evidence type="ECO:0000259" key="1">
    <source>
        <dbReference type="PROSITE" id="PS50930"/>
    </source>
</evidence>
<dbReference type="GO" id="GO:0003677">
    <property type="term" value="F:DNA binding"/>
    <property type="evidence" value="ECO:0007669"/>
    <property type="project" value="InterPro"/>
</dbReference>
<dbReference type="Pfam" id="PF04397">
    <property type="entry name" value="LytTR"/>
    <property type="match status" value="1"/>
</dbReference>
<dbReference type="InterPro" id="IPR007492">
    <property type="entry name" value="LytTR_DNA-bd_dom"/>
</dbReference>
<organism evidence="2 3">
    <name type="scientific">Aquimarina mytili</name>
    <dbReference type="NCBI Taxonomy" id="874423"/>
    <lineage>
        <taxon>Bacteria</taxon>
        <taxon>Pseudomonadati</taxon>
        <taxon>Bacteroidota</taxon>
        <taxon>Flavobacteriia</taxon>
        <taxon>Flavobacteriales</taxon>
        <taxon>Flavobacteriaceae</taxon>
        <taxon>Aquimarina</taxon>
    </lineage>
</organism>
<feature type="domain" description="HTH LytTR-type" evidence="1">
    <location>
        <begin position="29"/>
        <end position="132"/>
    </location>
</feature>
<dbReference type="RefSeq" id="WP_201923582.1">
    <property type="nucleotide sequence ID" value="NZ_BAABAX010000002.1"/>
</dbReference>
<dbReference type="GO" id="GO:0000156">
    <property type="term" value="F:phosphorelay response regulator activity"/>
    <property type="evidence" value="ECO:0007669"/>
    <property type="project" value="InterPro"/>
</dbReference>
<dbReference type="EMBL" id="JAERQJ010000008">
    <property type="protein sequence ID" value="MBL0685462.1"/>
    <property type="molecule type" value="Genomic_DNA"/>
</dbReference>
<dbReference type="Proteomes" id="UP000651057">
    <property type="component" value="Unassembled WGS sequence"/>
</dbReference>
<sequence length="132" mass="15474">MVIQLVTSNDERKERKDQLYYSSDFLNKIALPVSDGILFLTTDDIICFEADGMYTKVHSKSKGVILISKPLKHFDSLMKNKPLFFRPHRSFLINLNHIKQFIKKDGAYIIMENELTVSISKEKREKFLELIY</sequence>
<dbReference type="PANTHER" id="PTHR37299:SF1">
    <property type="entry name" value="STAGE 0 SPORULATION PROTEIN A HOMOLOG"/>
    <property type="match status" value="1"/>
</dbReference>
<comment type="caution">
    <text evidence="2">The sequence shown here is derived from an EMBL/GenBank/DDBJ whole genome shotgun (WGS) entry which is preliminary data.</text>
</comment>
<dbReference type="SMART" id="SM00850">
    <property type="entry name" value="LytTR"/>
    <property type="match status" value="1"/>
</dbReference>
<dbReference type="InterPro" id="IPR046947">
    <property type="entry name" value="LytR-like"/>
</dbReference>
<evidence type="ECO:0000313" key="3">
    <source>
        <dbReference type="Proteomes" id="UP000651057"/>
    </source>
</evidence>
<dbReference type="PANTHER" id="PTHR37299">
    <property type="entry name" value="TRANSCRIPTIONAL REGULATOR-RELATED"/>
    <property type="match status" value="1"/>
</dbReference>
<name>A0A936ZWA0_9FLAO</name>
<dbReference type="Gene3D" id="2.40.50.1020">
    <property type="entry name" value="LytTr DNA-binding domain"/>
    <property type="match status" value="1"/>
</dbReference>
<reference evidence="2" key="1">
    <citation type="submission" date="2021-01" db="EMBL/GenBank/DDBJ databases">
        <authorList>
            <person name="Zhong Y.L."/>
        </authorList>
    </citation>
    <scope>NUCLEOTIDE SEQUENCE</scope>
    <source>
        <strain evidence="2">KCTC 23302</strain>
    </source>
</reference>
<protein>
    <submittedName>
        <fullName evidence="2">LytTR family transcriptional regulator</fullName>
    </submittedName>
</protein>
<dbReference type="PROSITE" id="PS50930">
    <property type="entry name" value="HTH_LYTTR"/>
    <property type="match status" value="1"/>
</dbReference>
<gene>
    <name evidence="2" type="ORF">JJQ60_18150</name>
</gene>